<comment type="caution">
    <text evidence="1">The sequence shown here is derived from an EMBL/GenBank/DDBJ whole genome shotgun (WGS) entry which is preliminary data.</text>
</comment>
<dbReference type="Proteomes" id="UP001527882">
    <property type="component" value="Unassembled WGS sequence"/>
</dbReference>
<keyword evidence="2" id="KW-1185">Reference proteome</keyword>
<gene>
    <name evidence="1" type="ORF">O9H85_13535</name>
</gene>
<name>A0ABT4Q9D2_9BACL</name>
<proteinExistence type="predicted"/>
<dbReference type="RefSeq" id="WP_269881955.1">
    <property type="nucleotide sequence ID" value="NZ_JAQAGZ010000008.1"/>
</dbReference>
<protein>
    <recommendedName>
        <fullName evidence="3">Acetyl-CoA acetyltransferase</fullName>
    </recommendedName>
</protein>
<reference evidence="1 2" key="1">
    <citation type="submission" date="2022-12" db="EMBL/GenBank/DDBJ databases">
        <title>Draft genome sequence of Paenibacillus sp. dW9.</title>
        <authorList>
            <person name="Choi E.-W."/>
            <person name="Kim D.-U."/>
        </authorList>
    </citation>
    <scope>NUCLEOTIDE SEQUENCE [LARGE SCALE GENOMIC DNA]</scope>
    <source>
        <strain evidence="2">dW9</strain>
    </source>
</reference>
<evidence type="ECO:0008006" key="3">
    <source>
        <dbReference type="Google" id="ProtNLM"/>
    </source>
</evidence>
<organism evidence="1 2">
    <name type="scientific">Paenibacillus gyeongsangnamensis</name>
    <dbReference type="NCBI Taxonomy" id="3388067"/>
    <lineage>
        <taxon>Bacteria</taxon>
        <taxon>Bacillati</taxon>
        <taxon>Bacillota</taxon>
        <taxon>Bacilli</taxon>
        <taxon>Bacillales</taxon>
        <taxon>Paenibacillaceae</taxon>
        <taxon>Paenibacillus</taxon>
    </lineage>
</organism>
<sequence>MSSTPYSGQPQMIYQLESEHADLFHKCRERIHTVCIEHLHKRVRIQTVHGQTHDGILVHIDSYHIYLQMMPGYSRALMPYGYGYGYSPYSSNVILPLVLFDLLTIALIV</sequence>
<evidence type="ECO:0000313" key="1">
    <source>
        <dbReference type="EMBL" id="MCZ8513433.1"/>
    </source>
</evidence>
<evidence type="ECO:0000313" key="2">
    <source>
        <dbReference type="Proteomes" id="UP001527882"/>
    </source>
</evidence>
<accession>A0ABT4Q9D2</accession>
<dbReference type="EMBL" id="JAQAGZ010000008">
    <property type="protein sequence ID" value="MCZ8513433.1"/>
    <property type="molecule type" value="Genomic_DNA"/>
</dbReference>